<dbReference type="GO" id="GO:0061599">
    <property type="term" value="F:molybdopterin molybdotransferase activity"/>
    <property type="evidence" value="ECO:0007669"/>
    <property type="project" value="UniProtKB-UniRule"/>
</dbReference>
<dbReference type="SMART" id="SM00852">
    <property type="entry name" value="MoCF_biosynth"/>
    <property type="match status" value="1"/>
</dbReference>
<comment type="cofactor">
    <cofactor evidence="6">
        <name>Mg(2+)</name>
        <dbReference type="ChEBI" id="CHEBI:18420"/>
    </cofactor>
</comment>
<dbReference type="Gene3D" id="3.40.190.10">
    <property type="entry name" value="Periplasmic binding protein-like II"/>
    <property type="match status" value="1"/>
</dbReference>
<protein>
    <recommendedName>
        <fullName evidence="6">Molybdopterin molybdenumtransferase</fullName>
        <ecNumber evidence="6">2.10.1.1</ecNumber>
    </recommendedName>
</protein>
<evidence type="ECO:0000256" key="5">
    <source>
        <dbReference type="ARBA" id="ARBA00047317"/>
    </source>
</evidence>
<dbReference type="InterPro" id="IPR036688">
    <property type="entry name" value="MoeA_C_domain_IV_sf"/>
</dbReference>
<keyword evidence="6" id="KW-0808">Transferase</keyword>
<keyword evidence="6" id="KW-0460">Magnesium</keyword>
<gene>
    <name evidence="8" type="ORF">TRIP_B50071</name>
</gene>
<dbReference type="InterPro" id="IPR005110">
    <property type="entry name" value="MoeA_linker/N"/>
</dbReference>
<sequence>MKRNVYLDMKTIEEAQGLFLERFGRGRRTEAERVEVSEALGRITAEPVFARWSVPTYHSAAMDGAAVRAADTYGATETRPRRLEIGKEAVWINTGQPMPAGFNAVIMIEKIHPLGADRIEIRASAYPWQNVRKVGEDVVASQLLFTQDHRIRPYDIGALISAGVFDVPVRRRPLVAIIPTGTEIVPFEDARRIDAPEGTQIVESNAHLLSALVEECGGEAVICPVAPDQEDRVRQALQEALDLSPHVVIVNAGSSAGSRDFTAHAIGSMGEILVHGVAMMPGKPTILADVGGRPVVGNPGYAVSSVLSFEHFVKPLLYRLQGRRLPTEQTVVVTPVRDIPSKPGVEEFLRVNIGQVGGRYVAVPLPRAAGSITSLTRAEGLIRVPLLTEGISRKETVEATLLVDREELSRTVVMIGSHDMTIDILADELRRLGLPARIVSGNVGSLGGLLALKKGSCHMAGSHLLDVESGRYNLPYIERYLKEVQVAVFHLALRDQGLMVAKGNPKGIESLQDLTRPDVLFVNRQAGSGTRVLLDYSLQSAGIDSADVRGYDQEEFTHTAVAVDVVSGVADCGMGIFAAAKALDLDFIPVVREQYDVVVLREALESEAVRMAIETMRSDDFRRRVTAMGGYDPSRSGELWQEVG</sequence>
<dbReference type="UniPathway" id="UPA00344"/>
<feature type="domain" description="MoaB/Mog" evidence="7">
    <location>
        <begin position="176"/>
        <end position="319"/>
    </location>
</feature>
<dbReference type="InterPro" id="IPR024370">
    <property type="entry name" value="PBP_domain"/>
</dbReference>
<dbReference type="Pfam" id="PF03454">
    <property type="entry name" value="MoeA_C"/>
    <property type="match status" value="1"/>
</dbReference>
<dbReference type="PANTHER" id="PTHR10192">
    <property type="entry name" value="MOLYBDOPTERIN BIOSYNTHESIS PROTEIN"/>
    <property type="match status" value="1"/>
</dbReference>
<dbReference type="Pfam" id="PF03453">
    <property type="entry name" value="MoeA_N"/>
    <property type="match status" value="1"/>
</dbReference>
<dbReference type="EC" id="2.10.1.1" evidence="6"/>
<dbReference type="InterPro" id="IPR001453">
    <property type="entry name" value="MoaB/Mog_dom"/>
</dbReference>
<organism evidence="8">
    <name type="scientific">Uncultured Desulfatiglans sp</name>
    <dbReference type="NCBI Taxonomy" id="1748965"/>
    <lineage>
        <taxon>Bacteria</taxon>
        <taxon>Pseudomonadati</taxon>
        <taxon>Thermodesulfobacteriota</taxon>
        <taxon>Desulfobacteria</taxon>
        <taxon>Desulfatiglandales</taxon>
        <taxon>Desulfatiglandaceae</taxon>
        <taxon>Desulfatiglans</taxon>
        <taxon>environmental samples</taxon>
    </lineage>
</organism>
<dbReference type="Gene3D" id="3.90.105.10">
    <property type="entry name" value="Molybdopterin biosynthesis moea protein, domain 2"/>
    <property type="match status" value="1"/>
</dbReference>
<name>A0A653AG03_UNCDX</name>
<evidence type="ECO:0000256" key="4">
    <source>
        <dbReference type="ARBA" id="ARBA00023150"/>
    </source>
</evidence>
<keyword evidence="4 6" id="KW-0501">Molybdenum cofactor biosynthesis</keyword>
<dbReference type="SUPFAM" id="SSF63867">
    <property type="entry name" value="MoeA C-terminal domain-like"/>
    <property type="match status" value="1"/>
</dbReference>
<evidence type="ECO:0000256" key="6">
    <source>
        <dbReference type="RuleBase" id="RU365090"/>
    </source>
</evidence>
<comment type="catalytic activity">
    <reaction evidence="5">
        <text>adenylyl-molybdopterin + molybdate = Mo-molybdopterin + AMP + H(+)</text>
        <dbReference type="Rhea" id="RHEA:35047"/>
        <dbReference type="ChEBI" id="CHEBI:15378"/>
        <dbReference type="ChEBI" id="CHEBI:36264"/>
        <dbReference type="ChEBI" id="CHEBI:62727"/>
        <dbReference type="ChEBI" id="CHEBI:71302"/>
        <dbReference type="ChEBI" id="CHEBI:456215"/>
        <dbReference type="EC" id="2.10.1.1"/>
    </reaction>
</comment>
<dbReference type="Gene3D" id="3.40.980.10">
    <property type="entry name" value="MoaB/Mog-like domain"/>
    <property type="match status" value="1"/>
</dbReference>
<keyword evidence="6" id="KW-0479">Metal-binding</keyword>
<comment type="similarity">
    <text evidence="3 6">Belongs to the MoeA family.</text>
</comment>
<dbReference type="AlphaFoldDB" id="A0A653AG03"/>
<dbReference type="SUPFAM" id="SSF63882">
    <property type="entry name" value="MoeA N-terminal region -like"/>
    <property type="match status" value="1"/>
</dbReference>
<evidence type="ECO:0000256" key="1">
    <source>
        <dbReference type="ARBA" id="ARBA00002901"/>
    </source>
</evidence>
<comment type="function">
    <text evidence="1 6">Catalyzes the insertion of molybdate into adenylated molybdopterin with the concomitant release of AMP.</text>
</comment>
<dbReference type="SUPFAM" id="SSF53218">
    <property type="entry name" value="Molybdenum cofactor biosynthesis proteins"/>
    <property type="match status" value="1"/>
</dbReference>
<dbReference type="Pfam" id="PF12727">
    <property type="entry name" value="PBP_like"/>
    <property type="match status" value="1"/>
</dbReference>
<dbReference type="PANTHER" id="PTHR10192:SF16">
    <property type="entry name" value="MOLYBDOPTERIN MOLYBDENUMTRANSFERASE"/>
    <property type="match status" value="1"/>
</dbReference>
<dbReference type="CDD" id="cd00887">
    <property type="entry name" value="MoeA"/>
    <property type="match status" value="1"/>
</dbReference>
<evidence type="ECO:0000259" key="7">
    <source>
        <dbReference type="SMART" id="SM00852"/>
    </source>
</evidence>
<proteinExistence type="inferred from homology"/>
<dbReference type="Gene3D" id="2.170.190.11">
    <property type="entry name" value="Molybdopterin biosynthesis moea protein, domain 3"/>
    <property type="match status" value="1"/>
</dbReference>
<reference evidence="8" key="1">
    <citation type="submission" date="2018-07" db="EMBL/GenBank/DDBJ databases">
        <authorList>
            <consortium name="Genoscope - CEA"/>
            <person name="William W."/>
        </authorList>
    </citation>
    <scope>NUCLEOTIDE SEQUENCE</scope>
    <source>
        <strain evidence="8">IK1</strain>
    </source>
</reference>
<dbReference type="Pfam" id="PF00994">
    <property type="entry name" value="MoCF_biosynth"/>
    <property type="match status" value="1"/>
</dbReference>
<dbReference type="InterPro" id="IPR036425">
    <property type="entry name" value="MoaB/Mog-like_dom_sf"/>
</dbReference>
<comment type="pathway">
    <text evidence="2 6">Cofactor biosynthesis; molybdopterin biosynthesis.</text>
</comment>
<dbReference type="InterPro" id="IPR036135">
    <property type="entry name" value="MoeA_linker/N_sf"/>
</dbReference>
<dbReference type="InterPro" id="IPR038987">
    <property type="entry name" value="MoeA-like"/>
</dbReference>
<dbReference type="Gene3D" id="2.40.340.10">
    <property type="entry name" value="MoeA, C-terminal, domain IV"/>
    <property type="match status" value="1"/>
</dbReference>
<dbReference type="GO" id="GO:0005829">
    <property type="term" value="C:cytosol"/>
    <property type="evidence" value="ECO:0007669"/>
    <property type="project" value="TreeGrafter"/>
</dbReference>
<dbReference type="GO" id="GO:0046872">
    <property type="term" value="F:metal ion binding"/>
    <property type="evidence" value="ECO:0007669"/>
    <property type="project" value="UniProtKB-UniRule"/>
</dbReference>
<dbReference type="InterPro" id="IPR005111">
    <property type="entry name" value="MoeA_C_domain_IV"/>
</dbReference>
<dbReference type="NCBIfam" id="NF011068">
    <property type="entry name" value="PRK14498.1"/>
    <property type="match status" value="1"/>
</dbReference>
<evidence type="ECO:0000256" key="3">
    <source>
        <dbReference type="ARBA" id="ARBA00010763"/>
    </source>
</evidence>
<evidence type="ECO:0000313" key="8">
    <source>
        <dbReference type="EMBL" id="VBB46989.1"/>
    </source>
</evidence>
<dbReference type="GO" id="GO:0006777">
    <property type="term" value="P:Mo-molybdopterin cofactor biosynthetic process"/>
    <property type="evidence" value="ECO:0007669"/>
    <property type="project" value="UniProtKB-UniRule"/>
</dbReference>
<keyword evidence="6" id="KW-0500">Molybdenum</keyword>
<dbReference type="SUPFAM" id="SSF53850">
    <property type="entry name" value="Periplasmic binding protein-like II"/>
    <property type="match status" value="1"/>
</dbReference>
<evidence type="ECO:0000256" key="2">
    <source>
        <dbReference type="ARBA" id="ARBA00005046"/>
    </source>
</evidence>
<accession>A0A653AG03</accession>
<dbReference type="EMBL" id="UPXX01000032">
    <property type="protein sequence ID" value="VBB46989.1"/>
    <property type="molecule type" value="Genomic_DNA"/>
</dbReference>